<feature type="transmembrane region" description="Helical" evidence="1">
    <location>
        <begin position="99"/>
        <end position="117"/>
    </location>
</feature>
<feature type="transmembrane region" description="Helical" evidence="1">
    <location>
        <begin position="75"/>
        <end position="93"/>
    </location>
</feature>
<dbReference type="Proteomes" id="UP000632377">
    <property type="component" value="Unassembled WGS sequence"/>
</dbReference>
<evidence type="ECO:0000256" key="1">
    <source>
        <dbReference type="SAM" id="Phobius"/>
    </source>
</evidence>
<dbReference type="Pfam" id="PF10710">
    <property type="entry name" value="DUF2512"/>
    <property type="match status" value="1"/>
</dbReference>
<gene>
    <name evidence="2" type="ORF">JK636_06620</name>
</gene>
<evidence type="ECO:0000313" key="2">
    <source>
        <dbReference type="EMBL" id="MBL4935430.1"/>
    </source>
</evidence>
<dbReference type="EMBL" id="JAESWC010000002">
    <property type="protein sequence ID" value="MBL4935430.1"/>
    <property type="molecule type" value="Genomic_DNA"/>
</dbReference>
<protein>
    <submittedName>
        <fullName evidence="2">DUF2512 family protein</fullName>
    </submittedName>
</protein>
<accession>A0ABS1T7W1</accession>
<name>A0ABS1T7W1_9CLOT</name>
<feature type="transmembrane region" description="Helical" evidence="1">
    <location>
        <begin position="12"/>
        <end position="36"/>
    </location>
</feature>
<evidence type="ECO:0000313" key="3">
    <source>
        <dbReference type="Proteomes" id="UP000632377"/>
    </source>
</evidence>
<reference evidence="2 3" key="1">
    <citation type="submission" date="2021-01" db="EMBL/GenBank/DDBJ databases">
        <title>Genome public.</title>
        <authorList>
            <person name="Liu C."/>
            <person name="Sun Q."/>
        </authorList>
    </citation>
    <scope>NUCLEOTIDE SEQUENCE [LARGE SCALE GENOMIC DNA]</scope>
    <source>
        <strain evidence="2 3">YIM B02515</strain>
    </source>
</reference>
<organism evidence="2 3">
    <name type="scientific">Clostridium rhizosphaerae</name>
    <dbReference type="NCBI Taxonomy" id="2803861"/>
    <lineage>
        <taxon>Bacteria</taxon>
        <taxon>Bacillati</taxon>
        <taxon>Bacillota</taxon>
        <taxon>Clostridia</taxon>
        <taxon>Eubacteriales</taxon>
        <taxon>Clostridiaceae</taxon>
        <taxon>Clostridium</taxon>
    </lineage>
</organism>
<proteinExistence type="predicted"/>
<keyword evidence="1" id="KW-0472">Membrane</keyword>
<feature type="transmembrane region" description="Helical" evidence="1">
    <location>
        <begin position="48"/>
        <end position="68"/>
    </location>
</feature>
<dbReference type="InterPro" id="IPR019649">
    <property type="entry name" value="DUF2512"/>
</dbReference>
<keyword evidence="3" id="KW-1185">Reference proteome</keyword>
<sequence>MENLLYKYLYILRIEGGILIGLIIKVVACPLIIYISDMLFNDINYSNTYQAVITGLVVAIIGHMSEVFMLRKGTLWINTFADLVLSFIIIYLSQFFLSGSYITTTGAAITALLIAISEHFEHIYLIKEGKTKKS</sequence>
<comment type="caution">
    <text evidence="2">The sequence shown here is derived from an EMBL/GenBank/DDBJ whole genome shotgun (WGS) entry which is preliminary data.</text>
</comment>
<keyword evidence="1" id="KW-1133">Transmembrane helix</keyword>
<keyword evidence="1" id="KW-0812">Transmembrane</keyword>